<proteinExistence type="predicted"/>
<reference evidence="1" key="1">
    <citation type="submission" date="2018-02" db="EMBL/GenBank/DDBJ databases">
        <title>Rhizophora mucronata_Transcriptome.</title>
        <authorList>
            <person name="Meera S.P."/>
            <person name="Sreeshan A."/>
            <person name="Augustine A."/>
        </authorList>
    </citation>
    <scope>NUCLEOTIDE SEQUENCE</scope>
    <source>
        <tissue evidence="1">Leaf</tissue>
    </source>
</reference>
<protein>
    <submittedName>
        <fullName evidence="1">Uncharacterized protein</fullName>
    </submittedName>
</protein>
<dbReference type="EMBL" id="GGEC01058246">
    <property type="protein sequence ID" value="MBX38730.1"/>
    <property type="molecule type" value="Transcribed_RNA"/>
</dbReference>
<name>A0A2P2N8F2_RHIMU</name>
<sequence>MGFGFHNYNLPFSFLDCSRSFVVGNIQLLIYSQLFKLR</sequence>
<evidence type="ECO:0000313" key="1">
    <source>
        <dbReference type="EMBL" id="MBX38730.1"/>
    </source>
</evidence>
<organism evidence="1">
    <name type="scientific">Rhizophora mucronata</name>
    <name type="common">Asiatic mangrove</name>
    <dbReference type="NCBI Taxonomy" id="61149"/>
    <lineage>
        <taxon>Eukaryota</taxon>
        <taxon>Viridiplantae</taxon>
        <taxon>Streptophyta</taxon>
        <taxon>Embryophyta</taxon>
        <taxon>Tracheophyta</taxon>
        <taxon>Spermatophyta</taxon>
        <taxon>Magnoliopsida</taxon>
        <taxon>eudicotyledons</taxon>
        <taxon>Gunneridae</taxon>
        <taxon>Pentapetalae</taxon>
        <taxon>rosids</taxon>
        <taxon>fabids</taxon>
        <taxon>Malpighiales</taxon>
        <taxon>Rhizophoraceae</taxon>
        <taxon>Rhizophora</taxon>
    </lineage>
</organism>
<dbReference type="AlphaFoldDB" id="A0A2P2N8F2"/>
<accession>A0A2P2N8F2</accession>